<dbReference type="InterPro" id="IPR003599">
    <property type="entry name" value="Ig_sub"/>
</dbReference>
<dbReference type="GO" id="GO:0050852">
    <property type="term" value="P:T cell receptor signaling pathway"/>
    <property type="evidence" value="ECO:0007669"/>
    <property type="project" value="TreeGrafter"/>
</dbReference>
<keyword evidence="4" id="KW-0732">Signal</keyword>
<dbReference type="GO" id="GO:0005102">
    <property type="term" value="F:signaling receptor binding"/>
    <property type="evidence" value="ECO:0007669"/>
    <property type="project" value="TreeGrafter"/>
</dbReference>
<evidence type="ECO:0000256" key="2">
    <source>
        <dbReference type="ARBA" id="ARBA00023136"/>
    </source>
</evidence>
<protein>
    <recommendedName>
        <fullName evidence="5">Ig-like domain-containing protein</fullName>
    </recommendedName>
</protein>
<feature type="signal peptide" evidence="4">
    <location>
        <begin position="1"/>
        <end position="23"/>
    </location>
</feature>
<dbReference type="PANTHER" id="PTHR24100:SF151">
    <property type="entry name" value="ICOS LIGAND"/>
    <property type="match status" value="1"/>
</dbReference>
<reference evidence="6" key="2">
    <citation type="submission" date="2025-09" db="UniProtKB">
        <authorList>
            <consortium name="Ensembl"/>
        </authorList>
    </citation>
    <scope>IDENTIFICATION</scope>
</reference>
<proteinExistence type="predicted"/>
<evidence type="ECO:0000256" key="4">
    <source>
        <dbReference type="SAM" id="SignalP"/>
    </source>
</evidence>
<comment type="subcellular location">
    <subcellularLocation>
        <location evidence="1">Membrane</location>
    </subcellularLocation>
</comment>
<dbReference type="InterPro" id="IPR013106">
    <property type="entry name" value="Ig_V-set"/>
</dbReference>
<dbReference type="AlphaFoldDB" id="A0A8C6UTD5"/>
<keyword evidence="2" id="KW-0472">Membrane</keyword>
<sequence length="214" mass="23659">MHLKAHYLLLLLLCSGQVRVIGAVQPVAARAGDDVPLPCRCEPAVDLTPLTVEWWQVELKTHPSRYSVYTKCGGEMVNRKSPKRIEMFPDQLRAGNASLTLRHVSLWDNGKYTCVIPDLKTEESLRSAQVTLIVQPSDENMWPLFGMLALGFICANICDRFPRPVQPVVPVVPVTVEDVRLVILNYAEPRPADGAQWTVLDAGEAGEAGDATMQ</sequence>
<dbReference type="GO" id="GO:0001817">
    <property type="term" value="P:regulation of cytokine production"/>
    <property type="evidence" value="ECO:0007669"/>
    <property type="project" value="TreeGrafter"/>
</dbReference>
<dbReference type="GO" id="GO:0009897">
    <property type="term" value="C:external side of plasma membrane"/>
    <property type="evidence" value="ECO:0007669"/>
    <property type="project" value="TreeGrafter"/>
</dbReference>
<evidence type="ECO:0000313" key="7">
    <source>
        <dbReference type="Proteomes" id="UP000694523"/>
    </source>
</evidence>
<dbReference type="Ensembl" id="ENSNMLT00000043466.1">
    <property type="protein sequence ID" value="ENSNMLP00000039061.1"/>
    <property type="gene ID" value="ENSNMLG00000024053.1"/>
</dbReference>
<evidence type="ECO:0000313" key="6">
    <source>
        <dbReference type="Ensembl" id="ENSNMLP00000039061.1"/>
    </source>
</evidence>
<dbReference type="Pfam" id="PF07686">
    <property type="entry name" value="V-set"/>
    <property type="match status" value="1"/>
</dbReference>
<keyword evidence="3" id="KW-0393">Immunoglobulin domain</keyword>
<reference evidence="6" key="1">
    <citation type="submission" date="2025-08" db="UniProtKB">
        <authorList>
            <consortium name="Ensembl"/>
        </authorList>
    </citation>
    <scope>IDENTIFICATION</scope>
</reference>
<dbReference type="InterPro" id="IPR013783">
    <property type="entry name" value="Ig-like_fold"/>
</dbReference>
<dbReference type="Proteomes" id="UP000694523">
    <property type="component" value="Unplaced"/>
</dbReference>
<dbReference type="InterPro" id="IPR036179">
    <property type="entry name" value="Ig-like_dom_sf"/>
</dbReference>
<evidence type="ECO:0000259" key="5">
    <source>
        <dbReference type="PROSITE" id="PS50835"/>
    </source>
</evidence>
<organism evidence="6 7">
    <name type="scientific">Neogobius melanostomus</name>
    <name type="common">round goby</name>
    <dbReference type="NCBI Taxonomy" id="47308"/>
    <lineage>
        <taxon>Eukaryota</taxon>
        <taxon>Metazoa</taxon>
        <taxon>Chordata</taxon>
        <taxon>Craniata</taxon>
        <taxon>Vertebrata</taxon>
        <taxon>Euteleostomi</taxon>
        <taxon>Actinopterygii</taxon>
        <taxon>Neopterygii</taxon>
        <taxon>Teleostei</taxon>
        <taxon>Neoteleostei</taxon>
        <taxon>Acanthomorphata</taxon>
        <taxon>Gobiaria</taxon>
        <taxon>Gobiiformes</taxon>
        <taxon>Gobioidei</taxon>
        <taxon>Gobiidae</taxon>
        <taxon>Benthophilinae</taxon>
        <taxon>Neogobiini</taxon>
        <taxon>Neogobius</taxon>
    </lineage>
</organism>
<evidence type="ECO:0000256" key="3">
    <source>
        <dbReference type="ARBA" id="ARBA00023319"/>
    </source>
</evidence>
<dbReference type="PANTHER" id="PTHR24100">
    <property type="entry name" value="BUTYROPHILIN"/>
    <property type="match status" value="1"/>
</dbReference>
<evidence type="ECO:0000256" key="1">
    <source>
        <dbReference type="ARBA" id="ARBA00004370"/>
    </source>
</evidence>
<feature type="domain" description="Ig-like" evidence="5">
    <location>
        <begin position="16"/>
        <end position="131"/>
    </location>
</feature>
<dbReference type="InterPro" id="IPR007110">
    <property type="entry name" value="Ig-like_dom"/>
</dbReference>
<dbReference type="InterPro" id="IPR050504">
    <property type="entry name" value="IgSF_BTN/MOG"/>
</dbReference>
<dbReference type="SMART" id="SM00409">
    <property type="entry name" value="IG"/>
    <property type="match status" value="1"/>
</dbReference>
<dbReference type="Gene3D" id="2.60.40.10">
    <property type="entry name" value="Immunoglobulins"/>
    <property type="match status" value="1"/>
</dbReference>
<name>A0A8C6UTD5_9GOBI</name>
<accession>A0A8C6UTD5</accession>
<feature type="chain" id="PRO_5045507062" description="Ig-like domain-containing protein" evidence="4">
    <location>
        <begin position="24"/>
        <end position="214"/>
    </location>
</feature>
<dbReference type="SUPFAM" id="SSF48726">
    <property type="entry name" value="Immunoglobulin"/>
    <property type="match status" value="1"/>
</dbReference>
<dbReference type="PROSITE" id="PS50835">
    <property type="entry name" value="IG_LIKE"/>
    <property type="match status" value="1"/>
</dbReference>
<keyword evidence="7" id="KW-1185">Reference proteome</keyword>